<accession>A0A0H5QDV1</accession>
<organism evidence="1 2">
    <name type="scientific">Neisseria meningitidis serogroup B</name>
    <dbReference type="NCBI Taxonomy" id="491"/>
    <lineage>
        <taxon>Bacteria</taxon>
        <taxon>Pseudomonadati</taxon>
        <taxon>Pseudomonadota</taxon>
        <taxon>Betaproteobacteria</taxon>
        <taxon>Neisseriales</taxon>
        <taxon>Neisseriaceae</taxon>
        <taxon>Neisseria</taxon>
    </lineage>
</organism>
<dbReference type="AlphaFoldDB" id="A0A0H5QDV1"/>
<sequence length="52" mass="6055">VKVKLEKQTIKAYGENKPLQIGMILEADILHERKKLYEWVLDPLYSISGKIN</sequence>
<dbReference type="EMBL" id="CVTF01000124">
    <property type="protein sequence ID" value="CRZ00192.1"/>
    <property type="molecule type" value="Genomic_DNA"/>
</dbReference>
<protein>
    <submittedName>
        <fullName evidence="1">Colicin V secretion protein cvaA</fullName>
    </submittedName>
</protein>
<proteinExistence type="predicted"/>
<dbReference type="Proteomes" id="UP000182715">
    <property type="component" value="Unassembled WGS sequence"/>
</dbReference>
<evidence type="ECO:0000313" key="2">
    <source>
        <dbReference type="Proteomes" id="UP000182715"/>
    </source>
</evidence>
<feature type="non-terminal residue" evidence="1">
    <location>
        <position position="1"/>
    </location>
</feature>
<evidence type="ECO:0000313" key="1">
    <source>
        <dbReference type="EMBL" id="CRZ00192.1"/>
    </source>
</evidence>
<reference evidence="1 2" key="1">
    <citation type="submission" date="2014-11" db="EMBL/GenBank/DDBJ databases">
        <authorList>
            <person name="Diene M.Seydina."/>
        </authorList>
    </citation>
    <scope>NUCLEOTIDE SEQUENCE [LARGE SCALE GENOMIC DNA]</scope>
    <source>
        <strain evidence="1 2">Neisseria meningitidis CHUV</strain>
    </source>
</reference>
<name>A0A0H5QDV1_NEIMI</name>